<evidence type="ECO:0000256" key="7">
    <source>
        <dbReference type="SAM" id="MobiDB-lite"/>
    </source>
</evidence>
<reference evidence="9" key="1">
    <citation type="submission" date="2018-04" db="EMBL/GenBank/DDBJ databases">
        <authorList>
            <person name="Go L.Y."/>
            <person name="Mitchell J.A."/>
        </authorList>
    </citation>
    <scope>NUCLEOTIDE SEQUENCE</scope>
    <source>
        <tissue evidence="9">Whole organism</tissue>
    </source>
</reference>
<dbReference type="InterPro" id="IPR044635">
    <property type="entry name" value="UBP14-like"/>
</dbReference>
<evidence type="ECO:0000313" key="9">
    <source>
        <dbReference type="EMBL" id="SSX03126.1"/>
    </source>
</evidence>
<dbReference type="CDD" id="cd02257">
    <property type="entry name" value="Peptidase_C19"/>
    <property type="match status" value="1"/>
</dbReference>
<name>A0A336KE40_CULSO</name>
<proteinExistence type="predicted"/>
<gene>
    <name evidence="9" type="primary">CSON009142</name>
</gene>
<dbReference type="GO" id="GO:0016579">
    <property type="term" value="P:protein deubiquitination"/>
    <property type="evidence" value="ECO:0007669"/>
    <property type="project" value="InterPro"/>
</dbReference>
<dbReference type="EMBL" id="UFQT01000359">
    <property type="protein sequence ID" value="SSX23492.1"/>
    <property type="molecule type" value="Genomic_DNA"/>
</dbReference>
<evidence type="ECO:0000256" key="5">
    <source>
        <dbReference type="ARBA" id="ARBA00022801"/>
    </source>
</evidence>
<organism evidence="9">
    <name type="scientific">Culicoides sonorensis</name>
    <name type="common">Biting midge</name>
    <dbReference type="NCBI Taxonomy" id="179676"/>
    <lineage>
        <taxon>Eukaryota</taxon>
        <taxon>Metazoa</taxon>
        <taxon>Ecdysozoa</taxon>
        <taxon>Arthropoda</taxon>
        <taxon>Hexapoda</taxon>
        <taxon>Insecta</taxon>
        <taxon>Pterygota</taxon>
        <taxon>Neoptera</taxon>
        <taxon>Endopterygota</taxon>
        <taxon>Diptera</taxon>
        <taxon>Nematocera</taxon>
        <taxon>Chironomoidea</taxon>
        <taxon>Ceratopogonidae</taxon>
        <taxon>Ceratopogoninae</taxon>
        <taxon>Culicoides</taxon>
        <taxon>Monoculicoides</taxon>
    </lineage>
</organism>
<dbReference type="GO" id="GO:0004843">
    <property type="term" value="F:cysteine-type deubiquitinase activity"/>
    <property type="evidence" value="ECO:0007669"/>
    <property type="project" value="UniProtKB-EC"/>
</dbReference>
<dbReference type="EMBL" id="UFQS01000359">
    <property type="protein sequence ID" value="SSX03126.1"/>
    <property type="molecule type" value="Genomic_DNA"/>
</dbReference>
<dbReference type="InterPro" id="IPR018200">
    <property type="entry name" value="USP_CS"/>
</dbReference>
<evidence type="ECO:0000256" key="3">
    <source>
        <dbReference type="ARBA" id="ARBA00022670"/>
    </source>
</evidence>
<feature type="compositionally biased region" description="Low complexity" evidence="7">
    <location>
        <begin position="84"/>
        <end position="115"/>
    </location>
</feature>
<accession>A0A336KE40</accession>
<dbReference type="EC" id="3.4.19.12" evidence="2"/>
<keyword evidence="4" id="KW-0833">Ubl conjugation pathway</keyword>
<dbReference type="Gene3D" id="3.90.70.10">
    <property type="entry name" value="Cysteine proteinases"/>
    <property type="match status" value="1"/>
</dbReference>
<dbReference type="GO" id="GO:0070628">
    <property type="term" value="F:proteasome binding"/>
    <property type="evidence" value="ECO:0007669"/>
    <property type="project" value="TreeGrafter"/>
</dbReference>
<dbReference type="PANTHER" id="PTHR43982:SF1">
    <property type="entry name" value="UBIQUITIN CARBOXYL-TERMINAL HYDROLASE 14"/>
    <property type="match status" value="1"/>
</dbReference>
<evidence type="ECO:0000259" key="8">
    <source>
        <dbReference type="PROSITE" id="PS50235"/>
    </source>
</evidence>
<feature type="region of interest" description="Disordered" evidence="7">
    <location>
        <begin position="82"/>
        <end position="115"/>
    </location>
</feature>
<dbReference type="GO" id="GO:0043161">
    <property type="term" value="P:proteasome-mediated ubiquitin-dependent protein catabolic process"/>
    <property type="evidence" value="ECO:0007669"/>
    <property type="project" value="InterPro"/>
</dbReference>
<keyword evidence="3" id="KW-0645">Protease</keyword>
<dbReference type="InterPro" id="IPR001394">
    <property type="entry name" value="Peptidase_C19_UCH"/>
</dbReference>
<dbReference type="VEuPathDB" id="VectorBase:CSON009142"/>
<dbReference type="PROSITE" id="PS50235">
    <property type="entry name" value="USP_3"/>
    <property type="match status" value="1"/>
</dbReference>
<dbReference type="GO" id="GO:0061136">
    <property type="term" value="P:regulation of proteasomal protein catabolic process"/>
    <property type="evidence" value="ECO:0007669"/>
    <property type="project" value="TreeGrafter"/>
</dbReference>
<evidence type="ECO:0000256" key="1">
    <source>
        <dbReference type="ARBA" id="ARBA00000707"/>
    </source>
</evidence>
<dbReference type="SUPFAM" id="SSF54001">
    <property type="entry name" value="Cysteine proteinases"/>
    <property type="match status" value="1"/>
</dbReference>
<comment type="catalytic activity">
    <reaction evidence="1">
        <text>Thiol-dependent hydrolysis of ester, thioester, amide, peptide and isopeptide bonds formed by the C-terminal Gly of ubiquitin (a 76-residue protein attached to proteins as an intracellular targeting signal).</text>
        <dbReference type="EC" id="3.4.19.12"/>
    </reaction>
</comment>
<evidence type="ECO:0000313" key="10">
    <source>
        <dbReference type="EMBL" id="SSX23492.1"/>
    </source>
</evidence>
<dbReference type="PANTHER" id="PTHR43982">
    <property type="entry name" value="UBIQUITIN CARBOXYL-TERMINAL HYDROLASE"/>
    <property type="match status" value="1"/>
</dbReference>
<keyword evidence="6" id="KW-0788">Thiol protease</keyword>
<feature type="domain" description="USP" evidence="8">
    <location>
        <begin position="1"/>
        <end position="77"/>
    </location>
</feature>
<keyword evidence="5" id="KW-0378">Hydrolase</keyword>
<evidence type="ECO:0000256" key="6">
    <source>
        <dbReference type="ARBA" id="ARBA00022807"/>
    </source>
</evidence>
<sequence length="115" mass="13481">MSNKTKYSPKQRTYKLFAVVYHDGKEASKGHYLTDAFHIGYSSWIRYDDSSVKLVNDNQVLKPIPPRVPYLLCYRRYDTISTAQSNNNNNNNNNNSNNNNNHNSQSQQRNNYHHK</sequence>
<dbReference type="AlphaFoldDB" id="A0A336KE40"/>
<dbReference type="PROSITE" id="PS00973">
    <property type="entry name" value="USP_2"/>
    <property type="match status" value="1"/>
</dbReference>
<reference evidence="10" key="2">
    <citation type="submission" date="2018-07" db="EMBL/GenBank/DDBJ databases">
        <authorList>
            <person name="Quirk P.G."/>
            <person name="Krulwich T.A."/>
        </authorList>
    </citation>
    <scope>NUCLEOTIDE SEQUENCE</scope>
</reference>
<dbReference type="Pfam" id="PF00443">
    <property type="entry name" value="UCH"/>
    <property type="match status" value="1"/>
</dbReference>
<evidence type="ECO:0000256" key="2">
    <source>
        <dbReference type="ARBA" id="ARBA00012759"/>
    </source>
</evidence>
<evidence type="ECO:0000256" key="4">
    <source>
        <dbReference type="ARBA" id="ARBA00022786"/>
    </source>
</evidence>
<protein>
    <recommendedName>
        <fullName evidence="2">ubiquitinyl hydrolase 1</fullName>
        <ecNumber evidence="2">3.4.19.12</ecNumber>
    </recommendedName>
</protein>
<dbReference type="InterPro" id="IPR038765">
    <property type="entry name" value="Papain-like_cys_pep_sf"/>
</dbReference>
<dbReference type="InterPro" id="IPR028889">
    <property type="entry name" value="USP"/>
</dbReference>